<feature type="region of interest" description="Disordered" evidence="1">
    <location>
        <begin position="62"/>
        <end position="82"/>
    </location>
</feature>
<feature type="compositionally biased region" description="Basic and acidic residues" evidence="1">
    <location>
        <begin position="19"/>
        <end position="34"/>
    </location>
</feature>
<evidence type="ECO:0000313" key="2">
    <source>
        <dbReference type="EMBL" id="RZR71529.1"/>
    </source>
</evidence>
<proteinExistence type="predicted"/>
<evidence type="ECO:0000256" key="1">
    <source>
        <dbReference type="SAM" id="MobiDB-lite"/>
    </source>
</evidence>
<dbReference type="Proteomes" id="UP000290560">
    <property type="component" value="Unassembled WGS sequence"/>
</dbReference>
<accession>A0A445MBD7</accession>
<organism evidence="2">
    <name type="scientific">Ensete ventricosum</name>
    <name type="common">Abyssinian banana</name>
    <name type="synonym">Musa ensete</name>
    <dbReference type="NCBI Taxonomy" id="4639"/>
    <lineage>
        <taxon>Eukaryota</taxon>
        <taxon>Viridiplantae</taxon>
        <taxon>Streptophyta</taxon>
        <taxon>Embryophyta</taxon>
        <taxon>Tracheophyta</taxon>
        <taxon>Spermatophyta</taxon>
        <taxon>Magnoliopsida</taxon>
        <taxon>Liliopsida</taxon>
        <taxon>Zingiberales</taxon>
        <taxon>Musaceae</taxon>
        <taxon>Ensete</taxon>
    </lineage>
</organism>
<sequence>MYRDCVAQPEDARPAASNRRRETMDGRRNRTEEGSARIDPIRLYGVSRLACILCVSRRPQASIVDRRRPQSSRTNAQTRGPKLSWCKNLLSEPTGRVHSTPLRPVHG</sequence>
<reference evidence="2" key="1">
    <citation type="journal article" date="2018" name="Data Brief">
        <title>Genome sequence data from 17 accessions of Ensete ventricosum, a staple food crop for millions in Ethiopia.</title>
        <authorList>
            <person name="Yemataw Z."/>
            <person name="Muzemil S."/>
            <person name="Ambachew D."/>
            <person name="Tripathi L."/>
            <person name="Tesfaye K."/>
            <person name="Chala A."/>
            <person name="Farbos A."/>
            <person name="O'Neill P."/>
            <person name="Moore K."/>
            <person name="Grant M."/>
            <person name="Studholme D.J."/>
        </authorList>
    </citation>
    <scope>NUCLEOTIDE SEQUENCE [LARGE SCALE GENOMIC DNA]</scope>
    <source>
        <tissue evidence="2">Leaf</tissue>
    </source>
</reference>
<protein>
    <submittedName>
        <fullName evidence="2">Uncharacterized protein</fullName>
    </submittedName>
</protein>
<name>A0A445MBD7_ENSVE</name>
<dbReference type="AlphaFoldDB" id="A0A445MBD7"/>
<dbReference type="EMBL" id="KV875546">
    <property type="protein sequence ID" value="RZR71529.1"/>
    <property type="molecule type" value="Genomic_DNA"/>
</dbReference>
<gene>
    <name evidence="2" type="ORF">BHM03_00005620</name>
</gene>
<feature type="region of interest" description="Disordered" evidence="1">
    <location>
        <begin position="1"/>
        <end position="34"/>
    </location>
</feature>